<dbReference type="EMBL" id="CAJMWY010001934">
    <property type="protein sequence ID" value="CAE6478573.1"/>
    <property type="molecule type" value="Genomic_DNA"/>
</dbReference>
<accession>A0A8H3CFI2</accession>
<organism evidence="1 2">
    <name type="scientific">Rhizoctonia solani</name>
    <dbReference type="NCBI Taxonomy" id="456999"/>
    <lineage>
        <taxon>Eukaryota</taxon>
        <taxon>Fungi</taxon>
        <taxon>Dikarya</taxon>
        <taxon>Basidiomycota</taxon>
        <taxon>Agaricomycotina</taxon>
        <taxon>Agaricomycetes</taxon>
        <taxon>Cantharellales</taxon>
        <taxon>Ceratobasidiaceae</taxon>
        <taxon>Rhizoctonia</taxon>
    </lineage>
</organism>
<evidence type="ECO:0000313" key="2">
    <source>
        <dbReference type="Proteomes" id="UP000663861"/>
    </source>
</evidence>
<dbReference type="Pfam" id="PF11951">
    <property type="entry name" value="Fungal_trans_2"/>
    <property type="match status" value="1"/>
</dbReference>
<sequence length="112" mass="12114">MGTCEANSADERIRRLVSQAAQLASTIEAGSPFDAHLSVPCLIAGVAARKEKHRAIFRSKILASQNIDARLLRGADFVLVLDHLWHGAAAGGNPVTWEDYVDSRFVTMPVDA</sequence>
<comment type="caution">
    <text evidence="1">The sequence shown here is derived from an EMBL/GenBank/DDBJ whole genome shotgun (WGS) entry which is preliminary data.</text>
</comment>
<dbReference type="Proteomes" id="UP000663861">
    <property type="component" value="Unassembled WGS sequence"/>
</dbReference>
<reference evidence="1" key="1">
    <citation type="submission" date="2021-01" db="EMBL/GenBank/DDBJ databases">
        <authorList>
            <person name="Kaushik A."/>
        </authorList>
    </citation>
    <scope>NUCLEOTIDE SEQUENCE</scope>
    <source>
        <strain evidence="1">AG4-RS23</strain>
    </source>
</reference>
<proteinExistence type="predicted"/>
<dbReference type="AlphaFoldDB" id="A0A8H3CFI2"/>
<name>A0A8H3CFI2_9AGAM</name>
<gene>
    <name evidence="1" type="ORF">RDB_LOCUS94982</name>
</gene>
<dbReference type="InterPro" id="IPR021858">
    <property type="entry name" value="Fun_TF"/>
</dbReference>
<protein>
    <submittedName>
        <fullName evidence="1">Uncharacterized protein</fullName>
    </submittedName>
</protein>
<evidence type="ECO:0000313" key="1">
    <source>
        <dbReference type="EMBL" id="CAE6478573.1"/>
    </source>
</evidence>